<dbReference type="InterPro" id="IPR032675">
    <property type="entry name" value="LRR_dom_sf"/>
</dbReference>
<gene>
    <name evidence="8" type="ORF">ANE_LOCUS22880</name>
</gene>
<dbReference type="GO" id="GO:0003729">
    <property type="term" value="F:mRNA binding"/>
    <property type="evidence" value="ECO:0007669"/>
    <property type="project" value="UniProtKB-ARBA"/>
</dbReference>
<dbReference type="OrthoDB" id="1060944at2759"/>
<feature type="domain" description="C3H1-type" evidence="7">
    <location>
        <begin position="332"/>
        <end position="360"/>
    </location>
</feature>
<feature type="zinc finger region" description="C3H1-type" evidence="5">
    <location>
        <begin position="332"/>
        <end position="360"/>
    </location>
</feature>
<evidence type="ECO:0000313" key="8">
    <source>
        <dbReference type="EMBL" id="VVB12436.1"/>
    </source>
</evidence>
<dbReference type="GO" id="GO:0008270">
    <property type="term" value="F:zinc ion binding"/>
    <property type="evidence" value="ECO:0007669"/>
    <property type="project" value="UniProtKB-KW"/>
</dbReference>
<keyword evidence="9" id="KW-1185">Reference proteome</keyword>
<evidence type="ECO:0000259" key="7">
    <source>
        <dbReference type="PROSITE" id="PS50103"/>
    </source>
</evidence>
<evidence type="ECO:0000256" key="3">
    <source>
        <dbReference type="ARBA" id="ARBA00022833"/>
    </source>
</evidence>
<dbReference type="Gene3D" id="3.80.10.10">
    <property type="entry name" value="Ribonuclease Inhibitor"/>
    <property type="match status" value="1"/>
</dbReference>
<dbReference type="PANTHER" id="PTHR12506">
    <property type="entry name" value="PROTEIN PHOSPHATASE RELATED"/>
    <property type="match status" value="1"/>
</dbReference>
<dbReference type="Gene3D" id="4.10.1000.10">
    <property type="entry name" value="Zinc finger, CCCH-type"/>
    <property type="match status" value="1"/>
</dbReference>
<protein>
    <recommendedName>
        <fullName evidence="7">C3H1-type domain-containing protein</fullName>
    </recommendedName>
</protein>
<keyword evidence="2 5" id="KW-0863">Zinc-finger</keyword>
<dbReference type="Pfam" id="PF00642">
    <property type="entry name" value="zf-CCCH"/>
    <property type="match status" value="1"/>
</dbReference>
<dbReference type="PROSITE" id="PS50103">
    <property type="entry name" value="ZF_C3H1"/>
    <property type="match status" value="1"/>
</dbReference>
<dbReference type="InterPro" id="IPR036855">
    <property type="entry name" value="Znf_CCCH_sf"/>
</dbReference>
<name>A0A565CFS7_9BRAS</name>
<keyword evidence="4" id="KW-0238">DNA-binding</keyword>
<dbReference type="PANTHER" id="PTHR12506:SF50">
    <property type="entry name" value="ZINC FINGER CCCH DOMAIN-CONTAINING PROTEIN 26"/>
    <property type="match status" value="1"/>
</dbReference>
<dbReference type="Proteomes" id="UP000489600">
    <property type="component" value="Unassembled WGS sequence"/>
</dbReference>
<keyword evidence="3 5" id="KW-0862">Zinc</keyword>
<evidence type="ECO:0000256" key="2">
    <source>
        <dbReference type="ARBA" id="ARBA00022771"/>
    </source>
</evidence>
<evidence type="ECO:0000256" key="1">
    <source>
        <dbReference type="ARBA" id="ARBA00022723"/>
    </source>
</evidence>
<dbReference type="SMART" id="SM00356">
    <property type="entry name" value="ZnF_C3H1"/>
    <property type="match status" value="1"/>
</dbReference>
<dbReference type="InterPro" id="IPR000571">
    <property type="entry name" value="Znf_CCCH"/>
</dbReference>
<evidence type="ECO:0000256" key="4">
    <source>
        <dbReference type="ARBA" id="ARBA00023125"/>
    </source>
</evidence>
<accession>A0A565CFS7</accession>
<evidence type="ECO:0000313" key="9">
    <source>
        <dbReference type="Proteomes" id="UP000489600"/>
    </source>
</evidence>
<reference evidence="8" key="1">
    <citation type="submission" date="2019-07" db="EMBL/GenBank/DDBJ databases">
        <authorList>
            <person name="Dittberner H."/>
        </authorList>
    </citation>
    <scope>NUCLEOTIDE SEQUENCE [LARGE SCALE GENOMIC DNA]</scope>
</reference>
<proteinExistence type="predicted"/>
<feature type="region of interest" description="Disordered" evidence="6">
    <location>
        <begin position="408"/>
        <end position="433"/>
    </location>
</feature>
<dbReference type="InterPro" id="IPR050974">
    <property type="entry name" value="Plant_ZF_CCCH"/>
</dbReference>
<dbReference type="SUPFAM" id="SSF90229">
    <property type="entry name" value="CCCH zinc finger"/>
    <property type="match status" value="1"/>
</dbReference>
<dbReference type="GO" id="GO:0003677">
    <property type="term" value="F:DNA binding"/>
    <property type="evidence" value="ECO:0007669"/>
    <property type="project" value="UniProtKB-KW"/>
</dbReference>
<evidence type="ECO:0000256" key="5">
    <source>
        <dbReference type="PROSITE-ProRule" id="PRU00723"/>
    </source>
</evidence>
<comment type="caution">
    <text evidence="8">The sequence shown here is derived from an EMBL/GenBank/DDBJ whole genome shotgun (WGS) entry which is preliminary data.</text>
</comment>
<organism evidence="8 9">
    <name type="scientific">Arabis nemorensis</name>
    <dbReference type="NCBI Taxonomy" id="586526"/>
    <lineage>
        <taxon>Eukaryota</taxon>
        <taxon>Viridiplantae</taxon>
        <taxon>Streptophyta</taxon>
        <taxon>Embryophyta</taxon>
        <taxon>Tracheophyta</taxon>
        <taxon>Spermatophyta</taxon>
        <taxon>Magnoliopsida</taxon>
        <taxon>eudicotyledons</taxon>
        <taxon>Gunneridae</taxon>
        <taxon>Pentapetalae</taxon>
        <taxon>rosids</taxon>
        <taxon>malvids</taxon>
        <taxon>Brassicales</taxon>
        <taxon>Brassicaceae</taxon>
        <taxon>Arabideae</taxon>
        <taxon>Arabis</taxon>
    </lineage>
</organism>
<sequence>MKELRKLHSLRLRRCKNLRSLPELPRSLEVLNAHGCVSLESFPSSFEKFPRHYIFSNCFKLSPEVVREFIRKVQYSFEGMTKENQLEHSNAPSFSICMPASAGRKSSVSYQAGSSVMIELTPSMRKTISGFALSVVVEFWDNYCNAAGFGIKCICRKSRTDLSPTLERIFHCWGPKEASTVQKDHMFVFGYAKMHPAEVIEHDFLADLVTFEFHPVDWQNRLLDDSCTVKRCGVYLITAATCDGTHSVKRPSSIDPGEGSSVEHMAPPYKRCRLKRVIESVILSIRKRKREKSLSRTTNLAEVQLGSVSRWGNDASYRAFWGLPPGNVFPQRPGKPECSYYMRTGECKYGNVCKFHHPIDREAPVSPLLENHTCSYDGNGICLLGSRCPSDLWLFEKEILELFSSKSPLMSQPSDKLVETSTKKPRKRSVSELKQATFSKDAIATEKKKE</sequence>
<evidence type="ECO:0000256" key="6">
    <source>
        <dbReference type="SAM" id="MobiDB-lite"/>
    </source>
</evidence>
<dbReference type="EMBL" id="CABITT030000007">
    <property type="protein sequence ID" value="VVB12436.1"/>
    <property type="molecule type" value="Genomic_DNA"/>
</dbReference>
<dbReference type="AlphaFoldDB" id="A0A565CFS7"/>
<keyword evidence="1 5" id="KW-0479">Metal-binding</keyword>